<name>A0A1H2RZ78_9PSEU</name>
<gene>
    <name evidence="1" type="ORF">SAMN05421504_10145</name>
</gene>
<evidence type="ECO:0000313" key="2">
    <source>
        <dbReference type="Proteomes" id="UP000199515"/>
    </source>
</evidence>
<dbReference type="STRING" id="589385.SAMN05421504_10145"/>
<reference evidence="1 2" key="1">
    <citation type="submission" date="2016-10" db="EMBL/GenBank/DDBJ databases">
        <authorList>
            <person name="de Groot N.N."/>
        </authorList>
    </citation>
    <scope>NUCLEOTIDE SEQUENCE [LARGE SCALE GENOMIC DNA]</scope>
    <source>
        <strain evidence="1 2">CPCC 202699</strain>
    </source>
</reference>
<dbReference type="AlphaFoldDB" id="A0A1H2RZ78"/>
<protein>
    <recommendedName>
        <fullName evidence="3">Transcriptional regulator, AbiEi antitoxin, Type IV TA system</fullName>
    </recommendedName>
</protein>
<evidence type="ECO:0008006" key="3">
    <source>
        <dbReference type="Google" id="ProtNLM"/>
    </source>
</evidence>
<accession>A0A1H2RZ78</accession>
<sequence length="325" mass="36093">MTKKGEWADNPEALTSQSRGGVITIERLVELGVPRKTCYDRCAPGQPWRLVLPGVLVLQSGPPTRWQLVQAALLYARGHAIVTGAEACRRHGLRNLPPDDRSVRLLIPHARTRADSDFVVIERTKRFPDPLWRDDIPLAPVVRAVLDTCRCLGTHDSIAALVSEAVQRAKVRPDALLEELGRGSNRGTALTRKVLLKVAEGARSVAEMDAMSVWRRTKLAEPLWNFDLLDRDGNYIARPDGWFDEVGLAWEIDSFDYHFDREGYARTLARNARYAAAGVPFVQTTPSRLRSEPVLVAAELVAAHLAASLRPRPPVQALRRSEGAP</sequence>
<organism evidence="1 2">
    <name type="scientific">Amycolatopsis xylanica</name>
    <dbReference type="NCBI Taxonomy" id="589385"/>
    <lineage>
        <taxon>Bacteria</taxon>
        <taxon>Bacillati</taxon>
        <taxon>Actinomycetota</taxon>
        <taxon>Actinomycetes</taxon>
        <taxon>Pseudonocardiales</taxon>
        <taxon>Pseudonocardiaceae</taxon>
        <taxon>Amycolatopsis</taxon>
    </lineage>
</organism>
<dbReference type="RefSeq" id="WP_091285033.1">
    <property type="nucleotide sequence ID" value="NZ_FNON01000001.1"/>
</dbReference>
<evidence type="ECO:0000313" key="1">
    <source>
        <dbReference type="EMBL" id="SDW24084.1"/>
    </source>
</evidence>
<dbReference type="EMBL" id="FNON01000001">
    <property type="protein sequence ID" value="SDW24084.1"/>
    <property type="molecule type" value="Genomic_DNA"/>
</dbReference>
<keyword evidence="2" id="KW-1185">Reference proteome</keyword>
<dbReference type="OrthoDB" id="4870610at2"/>
<dbReference type="Proteomes" id="UP000199515">
    <property type="component" value="Unassembled WGS sequence"/>
</dbReference>
<proteinExistence type="predicted"/>